<dbReference type="EMBL" id="FPIP01000004">
    <property type="protein sequence ID" value="SFW33946.1"/>
    <property type="molecule type" value="Genomic_DNA"/>
</dbReference>
<feature type="signal peptide" evidence="1">
    <location>
        <begin position="1"/>
        <end position="28"/>
    </location>
</feature>
<feature type="domain" description="Dockerin" evidence="2">
    <location>
        <begin position="448"/>
        <end position="513"/>
    </location>
</feature>
<evidence type="ECO:0000313" key="4">
    <source>
        <dbReference type="Proteomes" id="UP000183461"/>
    </source>
</evidence>
<dbReference type="SUPFAM" id="SSF63446">
    <property type="entry name" value="Type I dockerin domain"/>
    <property type="match status" value="1"/>
</dbReference>
<protein>
    <recommendedName>
        <fullName evidence="2">Dockerin domain-containing protein</fullName>
    </recommendedName>
</protein>
<gene>
    <name evidence="3" type="ORF">SAMN02910280_1939</name>
</gene>
<name>A0A1K1NES3_RUMFL</name>
<reference evidence="4" key="1">
    <citation type="submission" date="2016-11" db="EMBL/GenBank/DDBJ databases">
        <authorList>
            <person name="Varghese N."/>
            <person name="Submissions S."/>
        </authorList>
    </citation>
    <scope>NUCLEOTIDE SEQUENCE [LARGE SCALE GENOMIC DNA]</scope>
    <source>
        <strain evidence="4">YL228</strain>
    </source>
</reference>
<dbReference type="InterPro" id="IPR002105">
    <property type="entry name" value="Dockerin_1_rpt"/>
</dbReference>
<dbReference type="Gene3D" id="1.10.1330.10">
    <property type="entry name" value="Dockerin domain"/>
    <property type="match status" value="1"/>
</dbReference>
<dbReference type="GO" id="GO:0000272">
    <property type="term" value="P:polysaccharide catabolic process"/>
    <property type="evidence" value="ECO:0007669"/>
    <property type="project" value="InterPro"/>
</dbReference>
<keyword evidence="1" id="KW-0732">Signal</keyword>
<feature type="chain" id="PRO_5009666067" description="Dockerin domain-containing protein" evidence="1">
    <location>
        <begin position="29"/>
        <end position="670"/>
    </location>
</feature>
<evidence type="ECO:0000256" key="1">
    <source>
        <dbReference type="SAM" id="SignalP"/>
    </source>
</evidence>
<evidence type="ECO:0000313" key="3">
    <source>
        <dbReference type="EMBL" id="SFW33946.1"/>
    </source>
</evidence>
<evidence type="ECO:0000259" key="2">
    <source>
        <dbReference type="PROSITE" id="PS51766"/>
    </source>
</evidence>
<accession>A0A1K1NES3</accession>
<dbReference type="Proteomes" id="UP000183461">
    <property type="component" value="Unassembled WGS sequence"/>
</dbReference>
<dbReference type="RefSeq" id="WP_072300204.1">
    <property type="nucleotide sequence ID" value="NZ_FPIP01000004.1"/>
</dbReference>
<dbReference type="InterPro" id="IPR016134">
    <property type="entry name" value="Dockerin_dom"/>
</dbReference>
<dbReference type="CDD" id="cd14256">
    <property type="entry name" value="Dockerin_I"/>
    <property type="match status" value="1"/>
</dbReference>
<dbReference type="PROSITE" id="PS51766">
    <property type="entry name" value="DOCKERIN"/>
    <property type="match status" value="1"/>
</dbReference>
<dbReference type="AlphaFoldDB" id="A0A1K1NES3"/>
<dbReference type="InterPro" id="IPR036439">
    <property type="entry name" value="Dockerin_dom_sf"/>
</dbReference>
<sequence length="670" mass="75567">MKKTKKYIAALMAAVMTAASSTVMPVMADGENIDTVHDSSLILSDDTISTDKAINAFLWDSETNTRNINAYTALNSDHKTIEVHSVEPAVIEAVKEYVKANAINEELIMYVIDEEEEQLTGTYFDELPSSDSTQEAALRFMLTNYINDNNIDAWIYDKESTPDGIIFIGYYRKNENIPLDIINQVEKKGFDPQLVNFVKEDHEKDGLIEDIDVIKRLINWYISENKLNAGIVPEFELLDGLDSNVLYVEYTAEKTDIPDKLAAYIKDRKINPELVKTGISGSFSKQNESTVGISFEEFSKLTEDEVKAMFEEKGLKDSMHNRLWTEEKLRNELVCGEVWVLLKPNPFPVSNPDLADDYKVYWEDNRFASALELPEKSFTFKQNSTVHVAFGDENGSDNNEYCSCYISPKTANNVEAVKLLTAALNYVQLNPYFVDFYYNYWGAAVNPTVQVKGDINGDGKFTIADIVTFKKWLYGISDTSLANWEAADFCEDGVLDSFDFCIMRRKIIEKYGITADESEKTGAVSSAKPAVPNAVHTNLSVSYDEAKERFGYPVEKCTRSDFLGYKVGIVSQNGKTDSKEAFCLDLTYEFENGLVYIADQDRSAGKIANHGVKQYEYKGRIFVEEQDSGTDGKIYIGYYPTDMGGLGYRAIFDKDTDINEIMDTIIALEL</sequence>
<proteinExistence type="predicted"/>
<dbReference type="Pfam" id="PF00404">
    <property type="entry name" value="Dockerin_1"/>
    <property type="match status" value="1"/>
</dbReference>
<dbReference type="GO" id="GO:0004553">
    <property type="term" value="F:hydrolase activity, hydrolyzing O-glycosyl compounds"/>
    <property type="evidence" value="ECO:0007669"/>
    <property type="project" value="InterPro"/>
</dbReference>
<organism evidence="3 4">
    <name type="scientific">Ruminococcus flavefaciens</name>
    <dbReference type="NCBI Taxonomy" id="1265"/>
    <lineage>
        <taxon>Bacteria</taxon>
        <taxon>Bacillati</taxon>
        <taxon>Bacillota</taxon>
        <taxon>Clostridia</taxon>
        <taxon>Eubacteriales</taxon>
        <taxon>Oscillospiraceae</taxon>
        <taxon>Ruminococcus</taxon>
    </lineage>
</organism>